<evidence type="ECO:0000256" key="7">
    <source>
        <dbReference type="ARBA" id="ARBA00022967"/>
    </source>
</evidence>
<evidence type="ECO:0000256" key="11">
    <source>
        <dbReference type="SAM" id="Phobius"/>
    </source>
</evidence>
<dbReference type="InterPro" id="IPR023298">
    <property type="entry name" value="ATPase_P-typ_TM_dom_sf"/>
</dbReference>
<dbReference type="NCBIfam" id="TIGR01494">
    <property type="entry name" value="ATPase_P-type"/>
    <property type="match status" value="2"/>
</dbReference>
<dbReference type="InterPro" id="IPR050510">
    <property type="entry name" value="Cation_transp_ATPase_P-type"/>
</dbReference>
<dbReference type="Gene3D" id="1.20.1110.10">
    <property type="entry name" value="Calcium-transporting ATPase, transmembrane domain"/>
    <property type="match status" value="1"/>
</dbReference>
<sequence length="937" mass="104492">MAEPSKNKAVKDAYRKEWKEVADSVSSDPENGLSHNEVEKRLDRHGRNKLKESKQRSIWQIILSQINNPVIYLLTAAAALAFAFGDIPEAVAILAVLLVNTIIGFWMEYQAQKSMEAIKEMDKIQARVLRDGKDIEIDAEEVVPGDVLLLEAGDLVSADARLVEATELKADEAPLTGESVPVDKTTEIIEDEKQVADRTNIVYKGTAITGGKGKAIVFGTGMDTEMGNISAMVQEQEDEETPLNLKLNKLTKNLIWVILAMAAAFFLIGWIAGKEVYQLVQTSIAWAIAAIPEGLPIVASIALARGMYRLSKKNVLIKKLSAVETLGETTVIFTDKTGTLTKNELTVDSFCLPEKELIKVDWHGGKKPTLENTENPEENENFSHMLKISVLANDASLGNDNEAPGKEEKKETYSSGDYSEGDNSKHDKDEENGDDDKNVSAKGDPLEIALLNFVSRFDKDFYREKRGLERKLHDPFDSESMVMGTAYKEDDKFYIAGKGSTDAILDRSHKILIKGELKDLSEDQKEKWKKQNNDLAENGLRVLAFAYKETDTLPEGDEAEDFLQELTLVGLIGFLDPPRVEVTDSIDGAKAAGIKVVMVTGDHPGTAKNVGRQVHLSEEDEQKDSEVLHGKHLQEELEKDNNEKLVTTPIFSRVDPEQKLKLIQHYQDEGEIVGMTGDGVNDAPALKKADIGIAMGKRGTQVAQEVSDVVLKDDSFESIVKAIEQGRTIFGNIRRFVMYQLSYHLAEILIIALMSFTLFILPILPLQLLFLNLLSDVFPALALGIGEGNPHVMKLPPKDPEEPIITRKNWTQIVIYGIIIALSVSGAYLYSHYVWGELEEINNNIAFFSLALAQFLHVFNMREADENFFNNQVTRNKYVWMAIGLCTAVLFAAYFIPVLAEVFAFQRLDFRVWIIIIIASILPTIIIQAIKMIWKDF</sequence>
<dbReference type="SFLD" id="SFLDG00002">
    <property type="entry name" value="C1.7:_P-type_atpase_like"/>
    <property type="match status" value="1"/>
</dbReference>
<feature type="domain" description="Cation-transporting P-type ATPase N-terminal" evidence="12">
    <location>
        <begin position="12"/>
        <end position="86"/>
    </location>
</feature>
<dbReference type="PRINTS" id="PR00119">
    <property type="entry name" value="CATATPASE"/>
</dbReference>
<dbReference type="InterPro" id="IPR023214">
    <property type="entry name" value="HAD_sf"/>
</dbReference>
<organism evidence="13 14">
    <name type="scientific">Autumnicola edwardsiae</name>
    <dbReference type="NCBI Taxonomy" id="3075594"/>
    <lineage>
        <taxon>Bacteria</taxon>
        <taxon>Pseudomonadati</taxon>
        <taxon>Bacteroidota</taxon>
        <taxon>Flavobacteriia</taxon>
        <taxon>Flavobacteriales</taxon>
        <taxon>Flavobacteriaceae</taxon>
        <taxon>Autumnicola</taxon>
    </lineage>
</organism>
<dbReference type="InterPro" id="IPR001757">
    <property type="entry name" value="P_typ_ATPase"/>
</dbReference>
<evidence type="ECO:0000313" key="14">
    <source>
        <dbReference type="Proteomes" id="UP001248819"/>
    </source>
</evidence>
<keyword evidence="14" id="KW-1185">Reference proteome</keyword>
<dbReference type="SUPFAM" id="SSF81665">
    <property type="entry name" value="Calcium ATPase, transmembrane domain M"/>
    <property type="match status" value="1"/>
</dbReference>
<dbReference type="PANTHER" id="PTHR43294:SF21">
    <property type="entry name" value="CATION TRANSPORTING ATPASE"/>
    <property type="match status" value="1"/>
</dbReference>
<gene>
    <name evidence="13" type="ORF">RM529_09395</name>
</gene>
<comment type="similarity">
    <text evidence="2">Belongs to the cation transport ATPase (P-type) (TC 3.A.3) family. Type IIA subfamily.</text>
</comment>
<comment type="subcellular location">
    <subcellularLocation>
        <location evidence="1">Cell membrane</location>
        <topology evidence="1">Multi-pass membrane protein</topology>
    </subcellularLocation>
</comment>
<dbReference type="InterPro" id="IPR006068">
    <property type="entry name" value="ATPase_P-typ_cation-transptr_C"/>
</dbReference>
<protein>
    <submittedName>
        <fullName evidence="13">Cation-transporting P-type ATPase</fullName>
    </submittedName>
</protein>
<evidence type="ECO:0000256" key="9">
    <source>
        <dbReference type="ARBA" id="ARBA00023136"/>
    </source>
</evidence>
<dbReference type="InterPro" id="IPR004014">
    <property type="entry name" value="ATPase_P-typ_cation-transptr_N"/>
</dbReference>
<dbReference type="SMART" id="SM00831">
    <property type="entry name" value="Cation_ATPase_N"/>
    <property type="match status" value="1"/>
</dbReference>
<dbReference type="SFLD" id="SFLDS00003">
    <property type="entry name" value="Haloacid_Dehalogenase"/>
    <property type="match status" value="1"/>
</dbReference>
<dbReference type="Pfam" id="PF00689">
    <property type="entry name" value="Cation_ATPase_C"/>
    <property type="match status" value="1"/>
</dbReference>
<dbReference type="InterPro" id="IPR023299">
    <property type="entry name" value="ATPase_P-typ_cyto_dom_N"/>
</dbReference>
<evidence type="ECO:0000256" key="8">
    <source>
        <dbReference type="ARBA" id="ARBA00022989"/>
    </source>
</evidence>
<keyword evidence="3" id="KW-1003">Cell membrane</keyword>
<feature type="compositionally biased region" description="Basic and acidic residues" evidence="10">
    <location>
        <begin position="403"/>
        <end position="412"/>
    </location>
</feature>
<feature type="transmembrane region" description="Helical" evidence="11">
    <location>
        <begin position="90"/>
        <end position="109"/>
    </location>
</feature>
<dbReference type="PRINTS" id="PR00120">
    <property type="entry name" value="HATPASE"/>
</dbReference>
<dbReference type="PROSITE" id="PS00154">
    <property type="entry name" value="ATPASE_E1_E2"/>
    <property type="match status" value="1"/>
</dbReference>
<dbReference type="InterPro" id="IPR018303">
    <property type="entry name" value="ATPase_P-typ_P_site"/>
</dbReference>
<dbReference type="SUPFAM" id="SSF81660">
    <property type="entry name" value="Metal cation-transporting ATPase, ATP-binding domain N"/>
    <property type="match status" value="1"/>
</dbReference>
<feature type="region of interest" description="Disordered" evidence="10">
    <location>
        <begin position="606"/>
        <end position="626"/>
    </location>
</feature>
<evidence type="ECO:0000256" key="1">
    <source>
        <dbReference type="ARBA" id="ARBA00004651"/>
    </source>
</evidence>
<dbReference type="SUPFAM" id="SSF81653">
    <property type="entry name" value="Calcium ATPase, transduction domain A"/>
    <property type="match status" value="1"/>
</dbReference>
<comment type="caution">
    <text evidence="13">The sequence shown here is derived from an EMBL/GenBank/DDBJ whole genome shotgun (WGS) entry which is preliminary data.</text>
</comment>
<dbReference type="InterPro" id="IPR008250">
    <property type="entry name" value="ATPase_P-typ_transduc_dom_A_sf"/>
</dbReference>
<dbReference type="Pfam" id="PF00690">
    <property type="entry name" value="Cation_ATPase_N"/>
    <property type="match status" value="1"/>
</dbReference>
<feature type="transmembrane region" description="Helical" evidence="11">
    <location>
        <begin position="57"/>
        <end position="84"/>
    </location>
</feature>
<evidence type="ECO:0000256" key="5">
    <source>
        <dbReference type="ARBA" id="ARBA00022741"/>
    </source>
</evidence>
<evidence type="ECO:0000256" key="3">
    <source>
        <dbReference type="ARBA" id="ARBA00022475"/>
    </source>
</evidence>
<dbReference type="InterPro" id="IPR036412">
    <property type="entry name" value="HAD-like_sf"/>
</dbReference>
<feature type="transmembrane region" description="Helical" evidence="11">
    <location>
        <begin position="254"/>
        <end position="272"/>
    </location>
</feature>
<evidence type="ECO:0000259" key="12">
    <source>
        <dbReference type="SMART" id="SM00831"/>
    </source>
</evidence>
<dbReference type="InterPro" id="IPR044492">
    <property type="entry name" value="P_typ_ATPase_HD_dom"/>
</dbReference>
<dbReference type="Gene3D" id="2.70.150.10">
    <property type="entry name" value="Calcium-transporting ATPase, cytoplasmic transduction domain A"/>
    <property type="match status" value="1"/>
</dbReference>
<evidence type="ECO:0000313" key="13">
    <source>
        <dbReference type="EMBL" id="MDT0650359.1"/>
    </source>
</evidence>
<evidence type="ECO:0000256" key="4">
    <source>
        <dbReference type="ARBA" id="ARBA00022692"/>
    </source>
</evidence>
<feature type="compositionally biased region" description="Basic and acidic residues" evidence="10">
    <location>
        <begin position="422"/>
        <end position="439"/>
    </location>
</feature>
<dbReference type="Gene3D" id="3.40.50.1000">
    <property type="entry name" value="HAD superfamily/HAD-like"/>
    <property type="match status" value="1"/>
</dbReference>
<feature type="region of interest" description="Disordered" evidence="10">
    <location>
        <begin position="21"/>
        <end position="46"/>
    </location>
</feature>
<accession>A0ABU3CVH7</accession>
<feature type="transmembrane region" description="Helical" evidence="11">
    <location>
        <begin position="284"/>
        <end position="304"/>
    </location>
</feature>
<dbReference type="SUPFAM" id="SSF56784">
    <property type="entry name" value="HAD-like"/>
    <property type="match status" value="1"/>
</dbReference>
<keyword evidence="9 11" id="KW-0472">Membrane</keyword>
<dbReference type="Pfam" id="PF00122">
    <property type="entry name" value="E1-E2_ATPase"/>
    <property type="match status" value="1"/>
</dbReference>
<feature type="region of interest" description="Disordered" evidence="10">
    <location>
        <begin position="396"/>
        <end position="441"/>
    </location>
</feature>
<feature type="transmembrane region" description="Helical" evidence="11">
    <location>
        <begin position="879"/>
        <end position="900"/>
    </location>
</feature>
<keyword evidence="5" id="KW-0547">Nucleotide-binding</keyword>
<keyword evidence="7" id="KW-1278">Translocase</keyword>
<keyword evidence="8 11" id="KW-1133">Transmembrane helix</keyword>
<name>A0ABU3CVH7_9FLAO</name>
<dbReference type="RefSeq" id="WP_311484540.1">
    <property type="nucleotide sequence ID" value="NZ_JAVRHP010000041.1"/>
</dbReference>
<dbReference type="Proteomes" id="UP001248819">
    <property type="component" value="Unassembled WGS sequence"/>
</dbReference>
<feature type="transmembrane region" description="Helical" evidence="11">
    <location>
        <begin position="912"/>
        <end position="934"/>
    </location>
</feature>
<keyword evidence="6" id="KW-0067">ATP-binding</keyword>
<evidence type="ECO:0000256" key="2">
    <source>
        <dbReference type="ARBA" id="ARBA00005675"/>
    </source>
</evidence>
<feature type="transmembrane region" description="Helical" evidence="11">
    <location>
        <begin position="813"/>
        <end position="835"/>
    </location>
</feature>
<dbReference type="SFLD" id="SFLDF00027">
    <property type="entry name" value="p-type_atpase"/>
    <property type="match status" value="1"/>
</dbReference>
<reference evidence="13 14" key="1">
    <citation type="submission" date="2023-09" db="EMBL/GenBank/DDBJ databases">
        <authorList>
            <person name="Rey-Velasco X."/>
        </authorList>
    </citation>
    <scope>NUCLEOTIDE SEQUENCE [LARGE SCALE GENOMIC DNA]</scope>
    <source>
        <strain evidence="13 14">F297</strain>
    </source>
</reference>
<evidence type="ECO:0000256" key="6">
    <source>
        <dbReference type="ARBA" id="ARBA00022840"/>
    </source>
</evidence>
<proteinExistence type="inferred from homology"/>
<evidence type="ECO:0000256" key="10">
    <source>
        <dbReference type="SAM" id="MobiDB-lite"/>
    </source>
</evidence>
<dbReference type="Pfam" id="PF13246">
    <property type="entry name" value="Cation_ATPase"/>
    <property type="match status" value="1"/>
</dbReference>
<dbReference type="PANTHER" id="PTHR43294">
    <property type="entry name" value="SODIUM/POTASSIUM-TRANSPORTING ATPASE SUBUNIT ALPHA"/>
    <property type="match status" value="1"/>
</dbReference>
<feature type="transmembrane region" description="Helical" evidence="11">
    <location>
        <begin position="841"/>
        <end position="859"/>
    </location>
</feature>
<keyword evidence="4 11" id="KW-0812">Transmembrane</keyword>
<dbReference type="EMBL" id="JAVRHP010000041">
    <property type="protein sequence ID" value="MDT0650359.1"/>
    <property type="molecule type" value="Genomic_DNA"/>
</dbReference>
<feature type="transmembrane region" description="Helical" evidence="11">
    <location>
        <begin position="743"/>
        <end position="764"/>
    </location>
</feature>
<dbReference type="Gene3D" id="3.40.1110.10">
    <property type="entry name" value="Calcium-transporting ATPase, cytoplasmic domain N"/>
    <property type="match status" value="1"/>
</dbReference>
<dbReference type="InterPro" id="IPR059000">
    <property type="entry name" value="ATPase_P-type_domA"/>
</dbReference>